<dbReference type="EMBL" id="WXYO01000010">
    <property type="protein sequence ID" value="NAS14376.1"/>
    <property type="molecule type" value="Genomic_DNA"/>
</dbReference>
<comment type="cofactor">
    <cofactor evidence="1">
        <name>pyridoxal 5'-phosphate</name>
        <dbReference type="ChEBI" id="CHEBI:597326"/>
    </cofactor>
</comment>
<dbReference type="InterPro" id="IPR027278">
    <property type="entry name" value="ACCD_DCysDesulf"/>
</dbReference>
<evidence type="ECO:0000313" key="8">
    <source>
        <dbReference type="Proteomes" id="UP000475249"/>
    </source>
</evidence>
<protein>
    <submittedName>
        <fullName evidence="7">Pyridoxal-phosphate dependent enzyme</fullName>
    </submittedName>
</protein>
<reference evidence="7 8" key="1">
    <citation type="submission" date="2020-01" db="EMBL/GenBank/DDBJ databases">
        <title>Bacteria diversity of Porities sp.</title>
        <authorList>
            <person name="Wang G."/>
        </authorList>
    </citation>
    <scope>NUCLEOTIDE SEQUENCE [LARGE SCALE GENOMIC DNA]</scope>
    <source>
        <strain evidence="7 8">R33</strain>
    </source>
</reference>
<evidence type="ECO:0000313" key="7">
    <source>
        <dbReference type="EMBL" id="NAS14376.1"/>
    </source>
</evidence>
<dbReference type="SUPFAM" id="SSF53686">
    <property type="entry name" value="Tryptophan synthase beta subunit-like PLP-dependent enzymes"/>
    <property type="match status" value="1"/>
</dbReference>
<evidence type="ECO:0000256" key="3">
    <source>
        <dbReference type="ARBA" id="ARBA00022898"/>
    </source>
</evidence>
<evidence type="ECO:0000256" key="2">
    <source>
        <dbReference type="ARBA" id="ARBA00008639"/>
    </source>
</evidence>
<dbReference type="PIRSF" id="PIRSF006278">
    <property type="entry name" value="ACCD_DCysDesulf"/>
    <property type="match status" value="1"/>
</dbReference>
<feature type="active site" description="Nucleophile" evidence="4">
    <location>
        <position position="63"/>
    </location>
</feature>
<keyword evidence="3 5" id="KW-0663">Pyridoxal phosphate</keyword>
<comment type="caution">
    <text evidence="7">The sequence shown here is derived from an EMBL/GenBank/DDBJ whole genome shotgun (WGS) entry which is preliminary data.</text>
</comment>
<gene>
    <name evidence="7" type="ORF">GTQ38_20360</name>
</gene>
<feature type="domain" description="Tryptophan synthase beta chain-like PALP" evidence="6">
    <location>
        <begin position="11"/>
        <end position="279"/>
    </location>
</feature>
<sequence length="301" mass="33914">MKAEVQKIQLPILEQKSISLQIKREDLLYPALSGNKYRKLKYNLLSAREQGHEQLLTFGGAYSNHIAATARAGKDNGIKTIGIIRGEELVSAWEQNPTLKKARQDGMQFKFVSRTTYRERHDPAFHARLRAEFGKYYLLPEGGTNELAIRGCEEILSDEDKEFNVVCCSVGTGGTLAGIVNSSWEHQLILGFPALAGDFLNKDIRKFTAGNNWELQQDYHFGGYARVNKELVLFINNFYSQTKIPLDPVYTGKMMFGILDLIRKDFFAAHTKILAIHTGGLQGIDGMNTKLKMKNLPLIEV</sequence>
<dbReference type="GO" id="GO:0019148">
    <property type="term" value="F:D-cysteine desulfhydrase activity"/>
    <property type="evidence" value="ECO:0007669"/>
    <property type="project" value="TreeGrafter"/>
</dbReference>
<evidence type="ECO:0000256" key="1">
    <source>
        <dbReference type="ARBA" id="ARBA00001933"/>
    </source>
</evidence>
<dbReference type="AlphaFoldDB" id="A0A6L9EI89"/>
<evidence type="ECO:0000256" key="4">
    <source>
        <dbReference type="PIRSR" id="PIRSR006278-1"/>
    </source>
</evidence>
<dbReference type="Proteomes" id="UP000475249">
    <property type="component" value="Unassembled WGS sequence"/>
</dbReference>
<dbReference type="InterPro" id="IPR036052">
    <property type="entry name" value="TrpB-like_PALP_sf"/>
</dbReference>
<feature type="modified residue" description="N6-(pyridoxal phosphate)lysine" evidence="5">
    <location>
        <position position="36"/>
    </location>
</feature>
<dbReference type="PANTHER" id="PTHR43780:SF2">
    <property type="entry name" value="1-AMINOCYCLOPROPANE-1-CARBOXYLATE DEAMINASE-RELATED"/>
    <property type="match status" value="1"/>
</dbReference>
<name>A0A6L9EI89_9FLAO</name>
<evidence type="ECO:0000256" key="5">
    <source>
        <dbReference type="PIRSR" id="PIRSR006278-2"/>
    </source>
</evidence>
<comment type="similarity">
    <text evidence="2">Belongs to the ACC deaminase/D-cysteine desulfhydrase family.</text>
</comment>
<dbReference type="Gene3D" id="3.40.50.1100">
    <property type="match status" value="2"/>
</dbReference>
<dbReference type="RefSeq" id="WP_161437425.1">
    <property type="nucleotide sequence ID" value="NZ_WXYO01000010.1"/>
</dbReference>
<dbReference type="PANTHER" id="PTHR43780">
    <property type="entry name" value="1-AMINOCYCLOPROPANE-1-CARBOXYLATE DEAMINASE-RELATED"/>
    <property type="match status" value="1"/>
</dbReference>
<accession>A0A6L9EI89</accession>
<organism evidence="7 8">
    <name type="scientific">Poritiphilus flavus</name>
    <dbReference type="NCBI Taxonomy" id="2697053"/>
    <lineage>
        <taxon>Bacteria</taxon>
        <taxon>Pseudomonadati</taxon>
        <taxon>Bacteroidota</taxon>
        <taxon>Flavobacteriia</taxon>
        <taxon>Flavobacteriales</taxon>
        <taxon>Flavobacteriaceae</taxon>
        <taxon>Poritiphilus</taxon>
    </lineage>
</organism>
<dbReference type="Pfam" id="PF00291">
    <property type="entry name" value="PALP"/>
    <property type="match status" value="1"/>
</dbReference>
<dbReference type="InterPro" id="IPR001926">
    <property type="entry name" value="TrpB-like_PALP"/>
</dbReference>
<proteinExistence type="inferred from homology"/>
<keyword evidence="8" id="KW-1185">Reference proteome</keyword>
<evidence type="ECO:0000259" key="6">
    <source>
        <dbReference type="Pfam" id="PF00291"/>
    </source>
</evidence>